<keyword evidence="1" id="KW-0175">Coiled coil</keyword>
<evidence type="ECO:0000313" key="3">
    <source>
        <dbReference type="EMBL" id="SBS80876.1"/>
    </source>
</evidence>
<dbReference type="EMBL" id="FLQV01000074">
    <property type="protein sequence ID" value="SBS80876.1"/>
    <property type="molecule type" value="Genomic_DNA"/>
</dbReference>
<reference evidence="4" key="1">
    <citation type="submission" date="2016-05" db="EMBL/GenBank/DDBJ databases">
        <authorList>
            <person name="Naeem Raeece"/>
        </authorList>
    </citation>
    <scope>NUCLEOTIDE SEQUENCE [LARGE SCALE GENOMIC DNA]</scope>
</reference>
<feature type="region of interest" description="Disordered" evidence="2">
    <location>
        <begin position="759"/>
        <end position="913"/>
    </location>
</feature>
<feature type="compositionally biased region" description="Basic and acidic residues" evidence="2">
    <location>
        <begin position="963"/>
        <end position="972"/>
    </location>
</feature>
<feature type="coiled-coil region" evidence="1">
    <location>
        <begin position="388"/>
        <end position="504"/>
    </location>
</feature>
<proteinExistence type="predicted"/>
<feature type="coiled-coil region" evidence="1">
    <location>
        <begin position="620"/>
        <end position="729"/>
    </location>
</feature>
<feature type="region of interest" description="Disordered" evidence="2">
    <location>
        <begin position="1"/>
        <end position="54"/>
    </location>
</feature>
<dbReference type="Proteomes" id="UP000078546">
    <property type="component" value="Unassembled WGS sequence"/>
</dbReference>
<dbReference type="AlphaFoldDB" id="A0A1A8VQ07"/>
<name>A0A1A8VQ07_PLAOA</name>
<feature type="compositionally biased region" description="Basic and acidic residues" evidence="2">
    <location>
        <begin position="759"/>
        <end position="802"/>
    </location>
</feature>
<feature type="compositionally biased region" description="Basic and acidic residues" evidence="2">
    <location>
        <begin position="11"/>
        <end position="54"/>
    </location>
</feature>
<accession>A0A1A8VQ07</accession>
<organism evidence="3 4">
    <name type="scientific">Plasmodium ovale curtisi</name>
    <dbReference type="NCBI Taxonomy" id="864141"/>
    <lineage>
        <taxon>Eukaryota</taxon>
        <taxon>Sar</taxon>
        <taxon>Alveolata</taxon>
        <taxon>Apicomplexa</taxon>
        <taxon>Aconoidasida</taxon>
        <taxon>Haemosporida</taxon>
        <taxon>Plasmodiidae</taxon>
        <taxon>Plasmodium</taxon>
        <taxon>Plasmodium (Plasmodium)</taxon>
    </lineage>
</organism>
<evidence type="ECO:0000256" key="1">
    <source>
        <dbReference type="SAM" id="Coils"/>
    </source>
</evidence>
<evidence type="ECO:0000256" key="2">
    <source>
        <dbReference type="SAM" id="MobiDB-lite"/>
    </source>
</evidence>
<feature type="compositionally biased region" description="Basic and acidic residues" evidence="2">
    <location>
        <begin position="829"/>
        <end position="882"/>
    </location>
</feature>
<evidence type="ECO:0000313" key="4">
    <source>
        <dbReference type="Proteomes" id="UP000078546"/>
    </source>
</evidence>
<dbReference type="Gene3D" id="2.160.20.80">
    <property type="entry name" value="E3 ubiquitin-protein ligase SopA"/>
    <property type="match status" value="1"/>
</dbReference>
<gene>
    <name evidence="3" type="ORF">POVCU1_003470</name>
</gene>
<feature type="compositionally biased region" description="Acidic residues" evidence="2">
    <location>
        <begin position="900"/>
        <end position="911"/>
    </location>
</feature>
<protein>
    <submittedName>
        <fullName evidence="3">Uncharacterized protein</fullName>
    </submittedName>
</protein>
<feature type="region of interest" description="Disordered" evidence="2">
    <location>
        <begin position="953"/>
        <end position="1002"/>
    </location>
</feature>
<sequence>MSMFEGMLIKSSERKGKERGDSNAKKKKPYTDTKLQRDNNLKKDTTPEVELEKREESCLELEKFPRSHSTSRRDVYLNENKIENKKKLMLRSETYPNNSNNVGMMVMNSKYDEMEEEECLFNLNILHSDYTDIARTYSEHGNENYPLMGESIKKDYTIMERERGYGYIAHITDKDIEKRENITIRGKKSNKFYEEKKITECIHTPFDEKEKINELFYILQNVFRSNQKWNVTNLNDILKSLLDNNVQRNVLPVVYFFIYHTYISKKNLNLKNEYNCDELIYKLLFKIHNIRKKRKKCKEKEKFYIIKENLDYAHVIQKRIYNYNLKLVQMELNIAQLFKKKTYIHYNNRILKIFVNNILKMIIHYIRINKKKEKKNEQLFFIEKKESLFNQESKIREKEKEITKEEIDIEKKKKEIEEKNELIKIYTKQIEENFDEQLHKVCEQINCVDKSIKELEIQIEQKRMEKLNAMQIKANLEKKKKEELDNLLAKKKDLNTSINFVKNTQELINEKKMLIVNEKEKVKEASEMLSETHRTCSQKRSLTNRLIENLYKIIQQFDDQHDEVAIPNGNSVDGFLPIEKHKWDDSTTREVQLRRKERQSRSYIANYSLSMEEIFLLKKIYMLKKKLLELEKESNRVKEKKKQLMIDISQFNCEMENINIKKENLKNKKKVLLKNKMLNEIKNVIHDYDELEKTEEVILKQLQKSIDHMNDLKKKHLDLKDERETLKRKSFLLEGKLLKREEIHARRWVISIRKDEPVAGADGEKTDTKEVNTNEADTKEVNTNEADTKEVNTHEADTKEINTSEEDTKEVNTNGADTKEVNTSEEDTKEVNTNEVDAKEVNTSEADTKEVNKNEVDTKEVNTNEAETKEVNKNEAETKEVPTNEENEREEKILDRDLLFSEESELEEEDYESKIVLKQVMDEMEGVNIGSDDAVADDVCNDCIMQDDAQEIEEMENSCAQSKDGEDGKSGEESPIGEYSDVLSEGDSSEMEGENPVCSDNNNVEMDINVYGDFPVRSQHVELQNMTENIKMEENRIFEEILSRYKDIYNFHENVNHSILEEESYALYNDIVKEENILKTKKLFILKKKKIILKKYYQYASENSEEEEINI</sequence>
<feature type="compositionally biased region" description="Basic and acidic residues" evidence="2">
    <location>
        <begin position="889"/>
        <end position="899"/>
    </location>
</feature>